<feature type="coiled-coil region" evidence="4">
    <location>
        <begin position="448"/>
        <end position="516"/>
    </location>
</feature>
<proteinExistence type="inferred from homology"/>
<keyword evidence="4" id="KW-0175">Coiled coil</keyword>
<protein>
    <recommendedName>
        <fullName evidence="3">Nuclease SbcCD subunit C</fullName>
    </recommendedName>
</protein>
<gene>
    <name evidence="6" type="ORF">SAMN04488597_1094</name>
</gene>
<evidence type="ECO:0000256" key="2">
    <source>
        <dbReference type="ARBA" id="ARBA00011322"/>
    </source>
</evidence>
<feature type="domain" description="RecF/RecN/SMC N-terminal" evidence="5">
    <location>
        <begin position="450"/>
        <end position="641"/>
    </location>
</feature>
<dbReference type="CDD" id="cd00267">
    <property type="entry name" value="ABC_ATPase"/>
    <property type="match status" value="1"/>
</dbReference>
<sequence>MQSEIEKYLDDEKYLQDVGTLHKKEAAENVDFIKNLKIKWIDISGIKGIADIPFCKDKNKSCEYGNKPYLNIDKQTKIISLFGFNGDGKSSFTEALEFSLTGHVIEAERRQYKKSDIFNYIKNINSAKGKVDVKLVDYATNNKINLNRDTNGTIELTQNDFEPEDEIIINEINEEMNKVFIEKNRIDSFVLSKGKKQIELYGELLGFSEINRFIKKYWRDYSTERGKELYKKESIAKEKLQDLKEREVTEPEIKLTEFESEILKRISSEESLDDINSFVDNLSFDDFKRVKNERLTKLKNEKNILLNLNKGLELIRIWKKLKKEIKELKKELLELALKEDIDENILDLYRKAKEIFKENNPDDCPLCGDSNKAITEIKNEVNAYLKTAQKLSEVREKIKKEETAKKEEEVKLKELFKELDLDYSTENLNEKYITKQKEKLLYIESDNYNQEVNTLAKIEEKLRDYKKKQEQISKYNEDIEKAKKALKKETAKNKKIDEILQQIKEFEDIMNNHRNDFIKNLLSQISELIKIYYNDIVIDNKIEDINFKSDKDIGLYINFKGYKRESNDPRKILSEGQLKCFGLAILLALHKKSGLSLLVLDDIINAVDIDHRKNMIELIIAESKKDRQIIITTYDKLFQEKLINLAEDNTAVSYYFSDELLLEEANNNFTDIIKRSTNKNDCRNALLYMRIALENAVYNIAEEKKINVPFKDEMRKYGLSQLLKSVINSTKIIQPLKELLSDIKENYNYSMLNQEAHFWTETAHRVDHQTLEELRDKIIAIYKMKGLNNDCLPDLKKLKENGIESVDEELNKKLVSAGILVKDGAEYDFTGKWDDIKAYINPN</sequence>
<dbReference type="PANTHER" id="PTHR32114:SF2">
    <property type="entry name" value="ABC TRANSPORTER ABCH.3"/>
    <property type="match status" value="1"/>
</dbReference>
<dbReference type="RefSeq" id="WP_149796728.1">
    <property type="nucleotide sequence ID" value="NZ_FMYT01000009.1"/>
</dbReference>
<dbReference type="PANTHER" id="PTHR32114">
    <property type="entry name" value="ABC TRANSPORTER ABCH.3"/>
    <property type="match status" value="1"/>
</dbReference>
<comment type="subunit">
    <text evidence="2">Heterodimer of SbcC and SbcD.</text>
</comment>
<dbReference type="EMBL" id="FMYT01000009">
    <property type="protein sequence ID" value="SDC56717.1"/>
    <property type="molecule type" value="Genomic_DNA"/>
</dbReference>
<dbReference type="SUPFAM" id="SSF52540">
    <property type="entry name" value="P-loop containing nucleoside triphosphate hydrolases"/>
    <property type="match status" value="1"/>
</dbReference>
<dbReference type="Gene3D" id="3.40.50.300">
    <property type="entry name" value="P-loop containing nucleotide triphosphate hydrolases"/>
    <property type="match status" value="2"/>
</dbReference>
<dbReference type="Proteomes" id="UP000324896">
    <property type="component" value="Unassembled WGS sequence"/>
</dbReference>
<evidence type="ECO:0000259" key="5">
    <source>
        <dbReference type="Pfam" id="PF02463"/>
    </source>
</evidence>
<evidence type="ECO:0000313" key="6">
    <source>
        <dbReference type="EMBL" id="SDC56717.1"/>
    </source>
</evidence>
<comment type="similarity">
    <text evidence="1">Belongs to the SMC family. SbcC subfamily.</text>
</comment>
<evidence type="ECO:0000256" key="3">
    <source>
        <dbReference type="ARBA" id="ARBA00013368"/>
    </source>
</evidence>
<evidence type="ECO:0000256" key="4">
    <source>
        <dbReference type="SAM" id="Coils"/>
    </source>
</evidence>
<evidence type="ECO:0000256" key="1">
    <source>
        <dbReference type="ARBA" id="ARBA00006930"/>
    </source>
</evidence>
<evidence type="ECO:0000313" key="7">
    <source>
        <dbReference type="Proteomes" id="UP000324896"/>
    </source>
</evidence>
<accession>A0A1G6MNB3</accession>
<name>A0A1G6MNB3_9FIRM</name>
<feature type="coiled-coil region" evidence="4">
    <location>
        <begin position="374"/>
        <end position="418"/>
    </location>
</feature>
<dbReference type="InterPro" id="IPR003395">
    <property type="entry name" value="RecF/RecN/SMC_N"/>
</dbReference>
<dbReference type="AlphaFoldDB" id="A0A1G6MNB3"/>
<dbReference type="Pfam" id="PF02463">
    <property type="entry name" value="SMC_N"/>
    <property type="match status" value="1"/>
</dbReference>
<dbReference type="InterPro" id="IPR027417">
    <property type="entry name" value="P-loop_NTPase"/>
</dbReference>
<organism evidence="6 7">
    <name type="scientific">Halanaerobium congolense</name>
    <dbReference type="NCBI Taxonomy" id="54121"/>
    <lineage>
        <taxon>Bacteria</taxon>
        <taxon>Bacillati</taxon>
        <taxon>Bacillota</taxon>
        <taxon>Clostridia</taxon>
        <taxon>Halanaerobiales</taxon>
        <taxon>Halanaerobiaceae</taxon>
        <taxon>Halanaerobium</taxon>
    </lineage>
</organism>
<reference evidence="6 7" key="1">
    <citation type="submission" date="2016-10" db="EMBL/GenBank/DDBJ databases">
        <authorList>
            <person name="Varghese N."/>
            <person name="Submissions S."/>
        </authorList>
    </citation>
    <scope>NUCLEOTIDE SEQUENCE [LARGE SCALE GENOMIC DNA]</scope>
    <source>
        <strain evidence="6 7">WG10</strain>
    </source>
</reference>